<feature type="compositionally biased region" description="Basic and acidic residues" evidence="6">
    <location>
        <begin position="211"/>
        <end position="237"/>
    </location>
</feature>
<evidence type="ECO:0000313" key="9">
    <source>
        <dbReference type="Proteomes" id="UP000824469"/>
    </source>
</evidence>
<accession>A0AA38FEG6</accession>
<dbReference type="InterPro" id="IPR058673">
    <property type="entry name" value="HHO5-like_N"/>
</dbReference>
<dbReference type="SUPFAM" id="SSF46689">
    <property type="entry name" value="Homeodomain-like"/>
    <property type="match status" value="1"/>
</dbReference>
<dbReference type="InterPro" id="IPR001005">
    <property type="entry name" value="SANT/Myb"/>
</dbReference>
<feature type="domain" description="HTH myb-type" evidence="7">
    <location>
        <begin position="252"/>
        <end position="303"/>
    </location>
</feature>
<keyword evidence="3" id="KW-0238">DNA-binding</keyword>
<dbReference type="InterPro" id="IPR044787">
    <property type="entry name" value="HHO5-like"/>
</dbReference>
<evidence type="ECO:0000256" key="4">
    <source>
        <dbReference type="ARBA" id="ARBA00023163"/>
    </source>
</evidence>
<dbReference type="GO" id="GO:0005634">
    <property type="term" value="C:nucleus"/>
    <property type="evidence" value="ECO:0007669"/>
    <property type="project" value="UniProtKB-SubCell"/>
</dbReference>
<evidence type="ECO:0000256" key="3">
    <source>
        <dbReference type="ARBA" id="ARBA00023125"/>
    </source>
</evidence>
<dbReference type="Pfam" id="PF26575">
    <property type="entry name" value="HHO5_N"/>
    <property type="match status" value="1"/>
</dbReference>
<gene>
    <name evidence="8" type="ORF">KI387_030434</name>
</gene>
<dbReference type="PROSITE" id="PS51294">
    <property type="entry name" value="HTH_MYB"/>
    <property type="match status" value="1"/>
</dbReference>
<comment type="subcellular location">
    <subcellularLocation>
        <location evidence="1">Nucleus</location>
    </subcellularLocation>
</comment>
<evidence type="ECO:0000313" key="8">
    <source>
        <dbReference type="EMBL" id="KAH9298752.1"/>
    </source>
</evidence>
<dbReference type="PANTHER" id="PTHR31003">
    <property type="entry name" value="MYB FAMILY TRANSCRIPTION FACTOR"/>
    <property type="match status" value="1"/>
</dbReference>
<keyword evidence="2" id="KW-0805">Transcription regulation</keyword>
<reference evidence="8 9" key="1">
    <citation type="journal article" date="2021" name="Nat. Plants">
        <title>The Taxus genome provides insights into paclitaxel biosynthesis.</title>
        <authorList>
            <person name="Xiong X."/>
            <person name="Gou J."/>
            <person name="Liao Q."/>
            <person name="Li Y."/>
            <person name="Zhou Q."/>
            <person name="Bi G."/>
            <person name="Li C."/>
            <person name="Du R."/>
            <person name="Wang X."/>
            <person name="Sun T."/>
            <person name="Guo L."/>
            <person name="Liang H."/>
            <person name="Lu P."/>
            <person name="Wu Y."/>
            <person name="Zhang Z."/>
            <person name="Ro D.K."/>
            <person name="Shang Y."/>
            <person name="Huang S."/>
            <person name="Yan J."/>
        </authorList>
    </citation>
    <scope>NUCLEOTIDE SEQUENCE [LARGE SCALE GENOMIC DNA]</scope>
    <source>
        <strain evidence="8">Ta-2019</strain>
    </source>
</reference>
<dbReference type="EMBL" id="JAHRHJ020000010">
    <property type="protein sequence ID" value="KAH9298752.1"/>
    <property type="molecule type" value="Genomic_DNA"/>
</dbReference>
<organism evidence="8 9">
    <name type="scientific">Taxus chinensis</name>
    <name type="common">Chinese yew</name>
    <name type="synonym">Taxus wallichiana var. chinensis</name>
    <dbReference type="NCBI Taxonomy" id="29808"/>
    <lineage>
        <taxon>Eukaryota</taxon>
        <taxon>Viridiplantae</taxon>
        <taxon>Streptophyta</taxon>
        <taxon>Embryophyta</taxon>
        <taxon>Tracheophyta</taxon>
        <taxon>Spermatophyta</taxon>
        <taxon>Pinopsida</taxon>
        <taxon>Pinidae</taxon>
        <taxon>Conifers II</taxon>
        <taxon>Cupressales</taxon>
        <taxon>Taxaceae</taxon>
        <taxon>Taxus</taxon>
    </lineage>
</organism>
<feature type="compositionally biased region" description="Low complexity" evidence="6">
    <location>
        <begin position="238"/>
        <end position="250"/>
    </location>
</feature>
<dbReference type="AlphaFoldDB" id="A0AA38FEG6"/>
<dbReference type="GO" id="GO:0003677">
    <property type="term" value="F:DNA binding"/>
    <property type="evidence" value="ECO:0007669"/>
    <property type="project" value="UniProtKB-KW"/>
</dbReference>
<feature type="non-terminal residue" evidence="8">
    <location>
        <position position="1"/>
    </location>
</feature>
<name>A0AA38FEG6_TAXCH</name>
<evidence type="ECO:0000259" key="7">
    <source>
        <dbReference type="PROSITE" id="PS51294"/>
    </source>
</evidence>
<feature type="region of interest" description="Disordered" evidence="6">
    <location>
        <begin position="210"/>
        <end position="258"/>
    </location>
</feature>
<dbReference type="PANTHER" id="PTHR31003:SF19">
    <property type="entry name" value="MYB FAMILY TRANSCRIPTION FACTOR EFM"/>
    <property type="match status" value="1"/>
</dbReference>
<keyword evidence="9" id="KW-1185">Reference proteome</keyword>
<proteinExistence type="predicted"/>
<keyword evidence="5" id="KW-0539">Nucleus</keyword>
<dbReference type="InterPro" id="IPR017930">
    <property type="entry name" value="Myb_dom"/>
</dbReference>
<dbReference type="InterPro" id="IPR009057">
    <property type="entry name" value="Homeodomain-like_sf"/>
</dbReference>
<evidence type="ECO:0000256" key="5">
    <source>
        <dbReference type="ARBA" id="ARBA00023242"/>
    </source>
</evidence>
<keyword evidence="4" id="KW-0804">Transcription</keyword>
<sequence length="303" mass="33994">SSPCELTLECRPSAKRSYTLLNSQAGDETHNLQKYLKALEEERLKIEVFKRELPFSMQLLNDAIEASEELLGNSDKLKRPRKEEQNGLKSALQEFNLVCKTKCEEPASKESQKIEVKGEAACAKDHDIPNWMSSAQLWGHNHETKQTSIKQQDSHPQKTFSLHKVGGAFLPFSRGRQENPICPEPALSSAGTGQDVDCHPISSCTKVVGLKSKDDQDSNEYKETFETQDEGIPKTDGSDPNPNPNTSPNDCQRKPRRCWSPELHRKFVDALQQLGGSQATPKQIRELMKVDGLTNDEVKSHLQ</sequence>
<dbReference type="NCBIfam" id="TIGR01557">
    <property type="entry name" value="myb_SHAQKYF"/>
    <property type="match status" value="1"/>
</dbReference>
<dbReference type="Proteomes" id="UP000824469">
    <property type="component" value="Unassembled WGS sequence"/>
</dbReference>
<dbReference type="Pfam" id="PF00249">
    <property type="entry name" value="Myb_DNA-binding"/>
    <property type="match status" value="1"/>
</dbReference>
<dbReference type="FunFam" id="1.10.10.60:FF:000007">
    <property type="entry name" value="Two-component response regulator"/>
    <property type="match status" value="1"/>
</dbReference>
<evidence type="ECO:0000256" key="2">
    <source>
        <dbReference type="ARBA" id="ARBA00023015"/>
    </source>
</evidence>
<evidence type="ECO:0000256" key="1">
    <source>
        <dbReference type="ARBA" id="ARBA00004123"/>
    </source>
</evidence>
<dbReference type="InterPro" id="IPR006447">
    <property type="entry name" value="Myb_dom_plants"/>
</dbReference>
<protein>
    <recommendedName>
        <fullName evidence="7">HTH myb-type domain-containing protein</fullName>
    </recommendedName>
</protein>
<dbReference type="OMA" id="NENTQLC"/>
<evidence type="ECO:0000256" key="6">
    <source>
        <dbReference type="SAM" id="MobiDB-lite"/>
    </source>
</evidence>
<dbReference type="Gene3D" id="1.10.10.60">
    <property type="entry name" value="Homeodomain-like"/>
    <property type="match status" value="1"/>
</dbReference>
<comment type="caution">
    <text evidence="8">The sequence shown here is derived from an EMBL/GenBank/DDBJ whole genome shotgun (WGS) entry which is preliminary data.</text>
</comment>
<feature type="non-terminal residue" evidence="8">
    <location>
        <position position="303"/>
    </location>
</feature>
<dbReference type="GO" id="GO:0003700">
    <property type="term" value="F:DNA-binding transcription factor activity"/>
    <property type="evidence" value="ECO:0007669"/>
    <property type="project" value="InterPro"/>
</dbReference>